<keyword evidence="4" id="KW-0238">DNA-binding</keyword>
<gene>
    <name evidence="8" type="ORF">BHF68_06240</name>
</gene>
<dbReference type="PANTHER" id="PTHR48111:SF1">
    <property type="entry name" value="TWO-COMPONENT RESPONSE REGULATOR ORR33"/>
    <property type="match status" value="1"/>
</dbReference>
<keyword evidence="5" id="KW-0804">Transcription</keyword>
<dbReference type="CDD" id="cd00156">
    <property type="entry name" value="REC"/>
    <property type="match status" value="1"/>
</dbReference>
<evidence type="ECO:0000256" key="6">
    <source>
        <dbReference type="PROSITE-ProRule" id="PRU00169"/>
    </source>
</evidence>
<evidence type="ECO:0000256" key="2">
    <source>
        <dbReference type="ARBA" id="ARBA00023012"/>
    </source>
</evidence>
<proteinExistence type="predicted"/>
<keyword evidence="1 6" id="KW-0597">Phosphoprotein</keyword>
<dbReference type="PANTHER" id="PTHR48111">
    <property type="entry name" value="REGULATOR OF RPOS"/>
    <property type="match status" value="1"/>
</dbReference>
<dbReference type="GO" id="GO:0006355">
    <property type="term" value="P:regulation of DNA-templated transcription"/>
    <property type="evidence" value="ECO:0007669"/>
    <property type="project" value="TreeGrafter"/>
</dbReference>
<evidence type="ECO:0000256" key="1">
    <source>
        <dbReference type="ARBA" id="ARBA00022553"/>
    </source>
</evidence>
<evidence type="ECO:0000256" key="3">
    <source>
        <dbReference type="ARBA" id="ARBA00023015"/>
    </source>
</evidence>
<dbReference type="SMART" id="SM00448">
    <property type="entry name" value="REC"/>
    <property type="match status" value="1"/>
</dbReference>
<dbReference type="RefSeq" id="WP_069643257.1">
    <property type="nucleotide sequence ID" value="NZ_MIJE01000030.1"/>
</dbReference>
<dbReference type="InterPro" id="IPR039420">
    <property type="entry name" value="WalR-like"/>
</dbReference>
<sequence>MRVAVVVDSVKLARERVCKLIEKFDFHVLEAETAEQFFNHMEDYRYNVDIVFMDIQLPDADGFDLIKKLKIKNSSVPVIVVTAQTNRNMFINGIIAGASEYILKPYEDAELESRFVKIIGSTSYSSASGSSEIKPMITMNLDRFLRGEIRKAQKGKIDLSIMLLAFYDTSQPFNLTVDATYIKQSYYIHRQLQQLFWDTDVFLPYGSQTFIGIFPFCDKGQTLHIRRKVLNKCREIKAEKREFKFYDVQMTFSSYPEDGETREQLLDVLIERMTVAMKRDKQVHNKILSKI</sequence>
<dbReference type="SUPFAM" id="SSF52172">
    <property type="entry name" value="CheY-like"/>
    <property type="match status" value="1"/>
</dbReference>
<evidence type="ECO:0000259" key="7">
    <source>
        <dbReference type="PROSITE" id="PS50110"/>
    </source>
</evidence>
<evidence type="ECO:0000313" key="9">
    <source>
        <dbReference type="Proteomes" id="UP000094296"/>
    </source>
</evidence>
<evidence type="ECO:0000313" key="8">
    <source>
        <dbReference type="EMBL" id="OEF96674.1"/>
    </source>
</evidence>
<keyword evidence="9" id="KW-1185">Reference proteome</keyword>
<comment type="caution">
    <text evidence="8">The sequence shown here is derived from an EMBL/GenBank/DDBJ whole genome shotgun (WGS) entry which is preliminary data.</text>
</comment>
<reference evidence="8 9" key="1">
    <citation type="submission" date="2016-09" db="EMBL/GenBank/DDBJ databases">
        <title>Draft genome sequence for the type strain of Desulfuribacillus alkaliarsenatis AHT28, an obligately anaerobic, sulfidogenic bacterium isolated from Russian soda lake sediments.</title>
        <authorList>
            <person name="Abin C.A."/>
            <person name="Hollibaugh J.T."/>
        </authorList>
    </citation>
    <scope>NUCLEOTIDE SEQUENCE [LARGE SCALE GENOMIC DNA]</scope>
    <source>
        <strain evidence="8 9">AHT28</strain>
    </source>
</reference>
<evidence type="ECO:0000256" key="5">
    <source>
        <dbReference type="ARBA" id="ARBA00023163"/>
    </source>
</evidence>
<protein>
    <recommendedName>
        <fullName evidence="7">Response regulatory domain-containing protein</fullName>
    </recommendedName>
</protein>
<keyword evidence="2" id="KW-0902">Two-component regulatory system</keyword>
<dbReference type="Pfam" id="PF00072">
    <property type="entry name" value="Response_reg"/>
    <property type="match status" value="1"/>
</dbReference>
<dbReference type="GO" id="GO:0032993">
    <property type="term" value="C:protein-DNA complex"/>
    <property type="evidence" value="ECO:0007669"/>
    <property type="project" value="TreeGrafter"/>
</dbReference>
<organism evidence="8 9">
    <name type="scientific">Desulfuribacillus alkaliarsenatis</name>
    <dbReference type="NCBI Taxonomy" id="766136"/>
    <lineage>
        <taxon>Bacteria</taxon>
        <taxon>Bacillati</taxon>
        <taxon>Bacillota</taxon>
        <taxon>Desulfuribacillia</taxon>
        <taxon>Desulfuribacillales</taxon>
        <taxon>Desulfuribacillaceae</taxon>
        <taxon>Desulfuribacillus</taxon>
    </lineage>
</organism>
<dbReference type="GO" id="GO:0000976">
    <property type="term" value="F:transcription cis-regulatory region binding"/>
    <property type="evidence" value="ECO:0007669"/>
    <property type="project" value="TreeGrafter"/>
</dbReference>
<dbReference type="GO" id="GO:0000156">
    <property type="term" value="F:phosphorelay response regulator activity"/>
    <property type="evidence" value="ECO:0007669"/>
    <property type="project" value="TreeGrafter"/>
</dbReference>
<keyword evidence="3" id="KW-0805">Transcription regulation</keyword>
<dbReference type="Gene3D" id="3.40.50.2300">
    <property type="match status" value="1"/>
</dbReference>
<dbReference type="Proteomes" id="UP000094296">
    <property type="component" value="Unassembled WGS sequence"/>
</dbReference>
<feature type="domain" description="Response regulatory" evidence="7">
    <location>
        <begin position="3"/>
        <end position="119"/>
    </location>
</feature>
<dbReference type="AlphaFoldDB" id="A0A1E5G188"/>
<dbReference type="STRING" id="766136.BHF68_06240"/>
<dbReference type="GO" id="GO:0005829">
    <property type="term" value="C:cytosol"/>
    <property type="evidence" value="ECO:0007669"/>
    <property type="project" value="TreeGrafter"/>
</dbReference>
<accession>A0A1E5G188</accession>
<dbReference type="OrthoDB" id="9759607at2"/>
<dbReference type="EMBL" id="MIJE01000030">
    <property type="protein sequence ID" value="OEF96674.1"/>
    <property type="molecule type" value="Genomic_DNA"/>
</dbReference>
<evidence type="ECO:0000256" key="4">
    <source>
        <dbReference type="ARBA" id="ARBA00023125"/>
    </source>
</evidence>
<feature type="modified residue" description="4-aspartylphosphate" evidence="6">
    <location>
        <position position="54"/>
    </location>
</feature>
<name>A0A1E5G188_9FIRM</name>
<dbReference type="InterPro" id="IPR011006">
    <property type="entry name" value="CheY-like_superfamily"/>
</dbReference>
<dbReference type="PROSITE" id="PS50110">
    <property type="entry name" value="RESPONSE_REGULATORY"/>
    <property type="match status" value="1"/>
</dbReference>
<dbReference type="InterPro" id="IPR001789">
    <property type="entry name" value="Sig_transdc_resp-reg_receiver"/>
</dbReference>